<dbReference type="Proteomes" id="UP000592820">
    <property type="component" value="Unassembled WGS sequence"/>
</dbReference>
<reference evidence="2 4" key="2">
    <citation type="submission" date="2020-08" db="EMBL/GenBank/DDBJ databases">
        <title>Genomic Encyclopedia of Type Strains, Phase IV (KMG-V): Genome sequencing to study the core and pangenomes of soil and plant-associated prokaryotes.</title>
        <authorList>
            <person name="Whitman W."/>
        </authorList>
    </citation>
    <scope>NUCLEOTIDE SEQUENCE [LARGE SCALE GENOMIC DNA]</scope>
    <source>
        <strain evidence="2 4">JPY162</strain>
    </source>
</reference>
<dbReference type="CDD" id="cd06170">
    <property type="entry name" value="LuxR_C_like"/>
    <property type="match status" value="1"/>
</dbReference>
<gene>
    <name evidence="3" type="ORF">FSB64_23255</name>
    <name evidence="2" type="ORF">HDG41_004375</name>
</gene>
<comment type="caution">
    <text evidence="2">The sequence shown here is derived from an EMBL/GenBank/DDBJ whole genome shotgun (WGS) entry which is preliminary data.</text>
</comment>
<evidence type="ECO:0000313" key="4">
    <source>
        <dbReference type="Proteomes" id="UP000592820"/>
    </source>
</evidence>
<dbReference type="Gene3D" id="1.10.10.10">
    <property type="entry name" value="Winged helix-like DNA-binding domain superfamily/Winged helix DNA-binding domain"/>
    <property type="match status" value="1"/>
</dbReference>
<dbReference type="AlphaFoldDB" id="A0A7W8L8G8"/>
<organism evidence="2 4">
    <name type="scientific">Paraburkholderia youngii</name>
    <dbReference type="NCBI Taxonomy" id="2782701"/>
    <lineage>
        <taxon>Bacteria</taxon>
        <taxon>Pseudomonadati</taxon>
        <taxon>Pseudomonadota</taxon>
        <taxon>Betaproteobacteria</taxon>
        <taxon>Burkholderiales</taxon>
        <taxon>Burkholderiaceae</taxon>
        <taxon>Paraburkholderia</taxon>
    </lineage>
</organism>
<dbReference type="InterPro" id="IPR036388">
    <property type="entry name" value="WH-like_DNA-bd_sf"/>
</dbReference>
<dbReference type="Proteomes" id="UP000821598">
    <property type="component" value="Unassembled WGS sequence"/>
</dbReference>
<evidence type="ECO:0000313" key="3">
    <source>
        <dbReference type="EMBL" id="NVI06632.1"/>
    </source>
</evidence>
<reference evidence="3 5" key="1">
    <citation type="submission" date="2019-08" db="EMBL/GenBank/DDBJ databases">
        <title>Paraburkholderia simonii sp. nov. and P. youngii sp. nov. Brazilian and Mexican Mimosa-associated rhizobia.</title>
        <authorList>
            <person name="Mavima L."/>
            <person name="Beukes C.W."/>
            <person name="Palmer M."/>
            <person name="De Meyer S.E."/>
            <person name="James E.K."/>
            <person name="Maluk M."/>
            <person name="Avontuur J.R."/>
            <person name="Chan W.Y."/>
            <person name="Venter S.N."/>
            <person name="Steenkamp E.T."/>
        </authorList>
    </citation>
    <scope>NUCLEOTIDE SEQUENCE [LARGE SCALE GENOMIC DNA]</scope>
    <source>
        <strain evidence="3 5">JPY454</strain>
    </source>
</reference>
<accession>A0A7W8L8G8</accession>
<dbReference type="EMBL" id="JACHDE010000007">
    <property type="protein sequence ID" value="MBB5402289.1"/>
    <property type="molecule type" value="Genomic_DNA"/>
</dbReference>
<dbReference type="InterPro" id="IPR000792">
    <property type="entry name" value="Tscrpt_reg_LuxR_C"/>
</dbReference>
<dbReference type="RefSeq" id="WP_176367993.1">
    <property type="nucleotide sequence ID" value="NZ_JACHDE010000007.1"/>
</dbReference>
<dbReference type="SUPFAM" id="SSF46894">
    <property type="entry name" value="C-terminal effector domain of the bipartite response regulators"/>
    <property type="match status" value="1"/>
</dbReference>
<keyword evidence="2" id="KW-0238">DNA-binding</keyword>
<dbReference type="GO" id="GO:0003677">
    <property type="term" value="F:DNA binding"/>
    <property type="evidence" value="ECO:0007669"/>
    <property type="project" value="UniProtKB-KW"/>
</dbReference>
<name>A0A7W8L8G8_9BURK</name>
<evidence type="ECO:0000313" key="5">
    <source>
        <dbReference type="Proteomes" id="UP000821598"/>
    </source>
</evidence>
<dbReference type="EMBL" id="VOMC01000025">
    <property type="protein sequence ID" value="NVI06632.1"/>
    <property type="molecule type" value="Genomic_DNA"/>
</dbReference>
<sequence>MSSKHAALSGHVRRLCLLGCDPHIVIPHVVETLRTLVGADWGMFFYADAQYALSDMFSQNEAIYAMMPLYMSEVHNTEMQVDAMGVSFSTAMRRGRGYENSARHDGVLLNSTMYNELYRPMYIRHSLELTAFDGKRGWGSVTLKRMPGGRPFSERDLADIRPLSAHIAHALTSPKGRHSNHTEDGRSSVIVVDDTGKIMLQNEDGMRMLALAGGESASRAQHTRLPGWLAPLLANFNGIWRGCAAAPPFLERFNGAGRFTFRAYRFDHAAASADHACIAIYTEHFPPLAFEIETRGFQLGLSERQRQLCIYLLLRRSHGDIAQLMGIRESTVIDHVRKIYAKLDVHNLTQLEASFRNV</sequence>
<dbReference type="InterPro" id="IPR016032">
    <property type="entry name" value="Sig_transdc_resp-reg_C-effctor"/>
</dbReference>
<dbReference type="SMART" id="SM00421">
    <property type="entry name" value="HTH_LUXR"/>
    <property type="match status" value="1"/>
</dbReference>
<proteinExistence type="predicted"/>
<dbReference type="InterPro" id="IPR003018">
    <property type="entry name" value="GAF"/>
</dbReference>
<evidence type="ECO:0000259" key="1">
    <source>
        <dbReference type="SMART" id="SM00421"/>
    </source>
</evidence>
<dbReference type="Pfam" id="PF01590">
    <property type="entry name" value="GAF"/>
    <property type="match status" value="1"/>
</dbReference>
<dbReference type="Pfam" id="PF00196">
    <property type="entry name" value="GerE"/>
    <property type="match status" value="1"/>
</dbReference>
<dbReference type="GO" id="GO:0006355">
    <property type="term" value="P:regulation of DNA-templated transcription"/>
    <property type="evidence" value="ECO:0007669"/>
    <property type="project" value="InterPro"/>
</dbReference>
<protein>
    <submittedName>
        <fullName evidence="2">DNA-binding CsgD family transcriptional regulator</fullName>
    </submittedName>
    <submittedName>
        <fullName evidence="3">Helix-turn-helix transcriptional regulator</fullName>
    </submittedName>
</protein>
<evidence type="ECO:0000313" key="2">
    <source>
        <dbReference type="EMBL" id="MBB5402289.1"/>
    </source>
</evidence>
<keyword evidence="5" id="KW-1185">Reference proteome</keyword>
<feature type="domain" description="HTH luxR-type" evidence="1">
    <location>
        <begin position="298"/>
        <end position="355"/>
    </location>
</feature>